<evidence type="ECO:0000313" key="5">
    <source>
        <dbReference type="EMBL" id="CEJ86948.1"/>
    </source>
</evidence>
<dbReference type="EMBL" id="CDHN01000002">
    <property type="protein sequence ID" value="CEJ86948.1"/>
    <property type="molecule type" value="Genomic_DNA"/>
</dbReference>
<proteinExistence type="inferred from homology"/>
<dbReference type="PANTHER" id="PTHR45856:SF24">
    <property type="entry name" value="FUNGAL LIPASE-LIKE DOMAIN-CONTAINING PROTEIN"/>
    <property type="match status" value="1"/>
</dbReference>
<sequence>MTPKNNAFPHELNNNNKHKIFDLAFELSLQKYLGRIDALPQSRLCAADKNLAKFEADLEVWDLIAVAVKHSAAVYKDIHAQQDYQGYWIKPTTVINHIKATSIEVVDIYGYSVVVVAIRGSASLDDWFLNLNGDPIAAGIEDVFDDTHRWHRGFLDSFRASEGGIADGIQKVTTKYPHACRILFTGHSAGGAIAQLCYNSCSIESSTIAKAIKAFNQINCVTFGAPPISTIPITPHTGSGVFLSVINEGDPVVLAQKEFIKAILSVYFLSKEDWDAKCSLGFAIPPAECHISGTCIVLRDSNEDGEEEVLEAVEVPASLVERTFFSNFLVHVMSLYCRRIDSLVLAAKSN</sequence>
<comment type="similarity">
    <text evidence="1">Belongs to the AB hydrolase superfamily. Lipase family. Class 3 subfamily.</text>
</comment>
<dbReference type="GO" id="GO:0006629">
    <property type="term" value="P:lipid metabolic process"/>
    <property type="evidence" value="ECO:0007669"/>
    <property type="project" value="InterPro"/>
</dbReference>
<evidence type="ECO:0000256" key="1">
    <source>
        <dbReference type="ARBA" id="ARBA00043996"/>
    </source>
</evidence>
<dbReference type="SUPFAM" id="SSF53474">
    <property type="entry name" value="alpha/beta-Hydrolases"/>
    <property type="match status" value="1"/>
</dbReference>
<comment type="catalytic activity">
    <reaction evidence="3">
        <text>a monoacylglycerol + H2O = glycerol + a fatty acid + H(+)</text>
        <dbReference type="Rhea" id="RHEA:15245"/>
        <dbReference type="ChEBI" id="CHEBI:15377"/>
        <dbReference type="ChEBI" id="CHEBI:15378"/>
        <dbReference type="ChEBI" id="CHEBI:17408"/>
        <dbReference type="ChEBI" id="CHEBI:17754"/>
        <dbReference type="ChEBI" id="CHEBI:28868"/>
    </reaction>
</comment>
<organism evidence="5 6">
    <name type="scientific">[Torrubiella] hemipterigena</name>
    <dbReference type="NCBI Taxonomy" id="1531966"/>
    <lineage>
        <taxon>Eukaryota</taxon>
        <taxon>Fungi</taxon>
        <taxon>Dikarya</taxon>
        <taxon>Ascomycota</taxon>
        <taxon>Pezizomycotina</taxon>
        <taxon>Sordariomycetes</taxon>
        <taxon>Hypocreomycetidae</taxon>
        <taxon>Hypocreales</taxon>
        <taxon>Clavicipitaceae</taxon>
        <taxon>Clavicipitaceae incertae sedis</taxon>
        <taxon>'Torrubiella' clade</taxon>
    </lineage>
</organism>
<reference evidence="5 6" key="1">
    <citation type="journal article" date="2015" name="Genome Announc.">
        <title>Draft Genome Sequence and Gene Annotation of the Entomopathogenic Fungus Verticillium hemipterigenum.</title>
        <authorList>
            <person name="Horn F."/>
            <person name="Habel A."/>
            <person name="Scharf D.H."/>
            <person name="Dworschak J."/>
            <person name="Brakhage A.A."/>
            <person name="Guthke R."/>
            <person name="Hertweck C."/>
            <person name="Linde J."/>
        </authorList>
    </citation>
    <scope>NUCLEOTIDE SEQUENCE [LARGE SCALE GENOMIC DNA]</scope>
</reference>
<dbReference type="AlphaFoldDB" id="A0A0A1SUU2"/>
<evidence type="ECO:0000313" key="6">
    <source>
        <dbReference type="Proteomes" id="UP000039046"/>
    </source>
</evidence>
<dbReference type="InterPro" id="IPR051218">
    <property type="entry name" value="Sec_MonoDiacylglyc_Lipase"/>
</dbReference>
<dbReference type="Proteomes" id="UP000039046">
    <property type="component" value="Unassembled WGS sequence"/>
</dbReference>
<protein>
    <recommendedName>
        <fullName evidence="4">Fungal lipase-type domain-containing protein</fullName>
    </recommendedName>
</protein>
<dbReference type="PANTHER" id="PTHR45856">
    <property type="entry name" value="ALPHA/BETA-HYDROLASES SUPERFAMILY PROTEIN"/>
    <property type="match status" value="1"/>
</dbReference>
<evidence type="ECO:0000259" key="4">
    <source>
        <dbReference type="Pfam" id="PF01764"/>
    </source>
</evidence>
<feature type="domain" description="Fungal lipase-type" evidence="4">
    <location>
        <begin position="115"/>
        <end position="253"/>
    </location>
</feature>
<dbReference type="Gene3D" id="3.40.50.1820">
    <property type="entry name" value="alpha/beta hydrolase"/>
    <property type="match status" value="1"/>
</dbReference>
<evidence type="ECO:0000256" key="2">
    <source>
        <dbReference type="ARBA" id="ARBA00047591"/>
    </source>
</evidence>
<evidence type="ECO:0000256" key="3">
    <source>
        <dbReference type="ARBA" id="ARBA00048461"/>
    </source>
</evidence>
<keyword evidence="6" id="KW-1185">Reference proteome</keyword>
<dbReference type="InterPro" id="IPR029058">
    <property type="entry name" value="AB_hydrolase_fold"/>
</dbReference>
<name>A0A0A1SUU2_9HYPO</name>
<dbReference type="STRING" id="1531966.A0A0A1SUU2"/>
<dbReference type="OrthoDB" id="438440at2759"/>
<dbReference type="Pfam" id="PF01764">
    <property type="entry name" value="Lipase_3"/>
    <property type="match status" value="1"/>
</dbReference>
<dbReference type="CDD" id="cd00519">
    <property type="entry name" value="Lipase_3"/>
    <property type="match status" value="1"/>
</dbReference>
<comment type="catalytic activity">
    <reaction evidence="2">
        <text>a diacylglycerol + H2O = a monoacylglycerol + a fatty acid + H(+)</text>
        <dbReference type="Rhea" id="RHEA:32731"/>
        <dbReference type="ChEBI" id="CHEBI:15377"/>
        <dbReference type="ChEBI" id="CHEBI:15378"/>
        <dbReference type="ChEBI" id="CHEBI:17408"/>
        <dbReference type="ChEBI" id="CHEBI:18035"/>
        <dbReference type="ChEBI" id="CHEBI:28868"/>
    </reaction>
</comment>
<gene>
    <name evidence="5" type="ORF">VHEMI04257</name>
</gene>
<dbReference type="HOGENOM" id="CLU_053366_0_0_1"/>
<accession>A0A0A1SUU2</accession>
<dbReference type="InterPro" id="IPR002921">
    <property type="entry name" value="Fungal_lipase-type"/>
</dbReference>